<sequence length="117" mass="11971">MSGAAHIRIARARGEADAAKARLMATVDEAKARLAPGTLASNAVQTAKDKSIVAADEAVAAIKERPGLAAGIATAAALYIARKPLFSAVRGAWRGSSTDTHDNASGLTADELEKHHG</sequence>
<keyword evidence="3" id="KW-1185">Reference proteome</keyword>
<dbReference type="EMBL" id="CP145607">
    <property type="protein sequence ID" value="WWM71249.1"/>
    <property type="molecule type" value="Genomic_DNA"/>
</dbReference>
<organism evidence="2 3">
    <name type="scientific">Sphingomonas kaistensis</name>
    <dbReference type="NCBI Taxonomy" id="298708"/>
    <lineage>
        <taxon>Bacteria</taxon>
        <taxon>Pseudomonadati</taxon>
        <taxon>Pseudomonadota</taxon>
        <taxon>Alphaproteobacteria</taxon>
        <taxon>Sphingomonadales</taxon>
        <taxon>Sphingomonadaceae</taxon>
        <taxon>Sphingomonas</taxon>
    </lineage>
</organism>
<name>A0ABZ2G4A5_9SPHN</name>
<proteinExistence type="predicted"/>
<dbReference type="Proteomes" id="UP001382935">
    <property type="component" value="Chromosome"/>
</dbReference>
<feature type="region of interest" description="Disordered" evidence="1">
    <location>
        <begin position="92"/>
        <end position="117"/>
    </location>
</feature>
<dbReference type="RefSeq" id="WP_338504624.1">
    <property type="nucleotide sequence ID" value="NZ_CP145607.1"/>
</dbReference>
<evidence type="ECO:0000256" key="1">
    <source>
        <dbReference type="SAM" id="MobiDB-lite"/>
    </source>
</evidence>
<feature type="compositionally biased region" description="Polar residues" evidence="1">
    <location>
        <begin position="95"/>
        <end position="106"/>
    </location>
</feature>
<gene>
    <name evidence="2" type="ORF">V6R86_11370</name>
</gene>
<protein>
    <recommendedName>
        <fullName evidence="4">DUF3618 domain-containing protein</fullName>
    </recommendedName>
</protein>
<evidence type="ECO:0000313" key="3">
    <source>
        <dbReference type="Proteomes" id="UP001382935"/>
    </source>
</evidence>
<evidence type="ECO:0008006" key="4">
    <source>
        <dbReference type="Google" id="ProtNLM"/>
    </source>
</evidence>
<reference evidence="2 3" key="1">
    <citation type="submission" date="2024-02" db="EMBL/GenBank/DDBJ databases">
        <title>Full genome sequence of Sphingomonas kaistensis.</title>
        <authorList>
            <person name="Poletto B.L."/>
            <person name="Silva G."/>
            <person name="Galante D."/>
            <person name="Campos K.R."/>
            <person name="Santos M.B.N."/>
            <person name="Sacchi C.T."/>
        </authorList>
    </citation>
    <scope>NUCLEOTIDE SEQUENCE [LARGE SCALE GENOMIC DNA]</scope>
    <source>
        <strain evidence="2 3">MA4R</strain>
    </source>
</reference>
<evidence type="ECO:0000313" key="2">
    <source>
        <dbReference type="EMBL" id="WWM71249.1"/>
    </source>
</evidence>
<accession>A0ABZ2G4A5</accession>